<dbReference type="PANTHER" id="PTHR11461">
    <property type="entry name" value="SERINE PROTEASE INHIBITOR, SERPIN"/>
    <property type="match status" value="1"/>
</dbReference>
<evidence type="ECO:0000256" key="1">
    <source>
        <dbReference type="RuleBase" id="RU000411"/>
    </source>
</evidence>
<dbReference type="AlphaFoldDB" id="A0A1T5KYM4"/>
<dbReference type="InterPro" id="IPR042178">
    <property type="entry name" value="Serpin_sf_1"/>
</dbReference>
<dbReference type="GO" id="GO:0004867">
    <property type="term" value="F:serine-type endopeptidase inhibitor activity"/>
    <property type="evidence" value="ECO:0007669"/>
    <property type="project" value="InterPro"/>
</dbReference>
<dbReference type="InterPro" id="IPR042185">
    <property type="entry name" value="Serpin_sf_2"/>
</dbReference>
<dbReference type="STRING" id="36842.SAMN02194393_02181"/>
<name>A0A1T5KYM4_9FIRM</name>
<evidence type="ECO:0000313" key="4">
    <source>
        <dbReference type="Proteomes" id="UP000190285"/>
    </source>
</evidence>
<protein>
    <submittedName>
        <fullName evidence="3">Serpin B</fullName>
    </submittedName>
</protein>
<comment type="similarity">
    <text evidence="1">Belongs to the serpin family.</text>
</comment>
<evidence type="ECO:0000259" key="2">
    <source>
        <dbReference type="SMART" id="SM00093"/>
    </source>
</evidence>
<dbReference type="InterPro" id="IPR023795">
    <property type="entry name" value="Serpin_CS"/>
</dbReference>
<dbReference type="PROSITE" id="PS00284">
    <property type="entry name" value="SERPIN"/>
    <property type="match status" value="1"/>
</dbReference>
<dbReference type="PANTHER" id="PTHR11461:SF211">
    <property type="entry name" value="GH10112P-RELATED"/>
    <property type="match status" value="1"/>
</dbReference>
<dbReference type="EMBL" id="FUZT01000005">
    <property type="protein sequence ID" value="SKC68743.1"/>
    <property type="molecule type" value="Genomic_DNA"/>
</dbReference>
<gene>
    <name evidence="3" type="ORF">SAMN02194393_02181</name>
</gene>
<dbReference type="Proteomes" id="UP000190285">
    <property type="component" value="Unassembled WGS sequence"/>
</dbReference>
<dbReference type="PROSITE" id="PS51257">
    <property type="entry name" value="PROKAR_LIPOPROTEIN"/>
    <property type="match status" value="1"/>
</dbReference>
<dbReference type="GO" id="GO:0005615">
    <property type="term" value="C:extracellular space"/>
    <property type="evidence" value="ECO:0007669"/>
    <property type="project" value="InterPro"/>
</dbReference>
<dbReference type="InterPro" id="IPR036186">
    <property type="entry name" value="Serpin_sf"/>
</dbReference>
<sequence>MKKYLFVFISICIVVVILVSCSKKDSYEFNIDTIDSKVTDGNLDFAFNLFKELYKEQEQKENIVISPMSISTALSMTYNGAKGTTREGMDKTLSYNGIKKDALNESYKNLLNYFQSTEGVELNIANSIWIREGVTVKDDFITTNRDNYFAKIENLDFSQEDATNIINNWISQSTKGKINKMLESPISNNVMMYLINAVYFKGQWYDKFDKNRTYEDVFYNNSNNTSKVLMMSKTSDIQYASTGNYKAIKLPYKDTSKSMYLLLPNENVTMDEFINNLNKDTWHEMKESLQETKDVYVKIPRFKVEYGIKDLKNVLRQLGMEEAFSESADFSGIKEGIFINKVLHKAVIEVNEEGSEASGVTVVEMTESAQIEPDEFIANRPFIYAIEDDKTYTLLFMGVMSHM</sequence>
<dbReference type="InterPro" id="IPR000215">
    <property type="entry name" value="Serpin_fam"/>
</dbReference>
<dbReference type="InterPro" id="IPR023796">
    <property type="entry name" value="Serpin_dom"/>
</dbReference>
<dbReference type="Gene3D" id="2.30.39.10">
    <property type="entry name" value="Alpha-1-antitrypsin, domain 1"/>
    <property type="match status" value="1"/>
</dbReference>
<reference evidence="3 4" key="1">
    <citation type="submission" date="2017-02" db="EMBL/GenBank/DDBJ databases">
        <authorList>
            <person name="Peterson S.W."/>
        </authorList>
    </citation>
    <scope>NUCLEOTIDE SEQUENCE [LARGE SCALE GENOMIC DNA]</scope>
    <source>
        <strain evidence="3 4">M1</strain>
    </source>
</reference>
<dbReference type="RefSeq" id="WP_170917367.1">
    <property type="nucleotide sequence ID" value="NZ_FUZT01000005.1"/>
</dbReference>
<proteinExistence type="inferred from homology"/>
<keyword evidence="4" id="KW-1185">Reference proteome</keyword>
<dbReference type="SMART" id="SM00093">
    <property type="entry name" value="SERPIN"/>
    <property type="match status" value="1"/>
</dbReference>
<dbReference type="CDD" id="cd19588">
    <property type="entry name" value="serpin_miropin-like"/>
    <property type="match status" value="1"/>
</dbReference>
<dbReference type="Gene3D" id="3.30.497.10">
    <property type="entry name" value="Antithrombin, subunit I, domain 2"/>
    <property type="match status" value="1"/>
</dbReference>
<accession>A0A1T5KYM4</accession>
<dbReference type="Pfam" id="PF00079">
    <property type="entry name" value="Serpin"/>
    <property type="match status" value="1"/>
</dbReference>
<dbReference type="SUPFAM" id="SSF56574">
    <property type="entry name" value="Serpins"/>
    <property type="match status" value="1"/>
</dbReference>
<evidence type="ECO:0000313" key="3">
    <source>
        <dbReference type="EMBL" id="SKC68743.1"/>
    </source>
</evidence>
<organism evidence="3 4">
    <name type="scientific">Maledivibacter halophilus</name>
    <dbReference type="NCBI Taxonomy" id="36842"/>
    <lineage>
        <taxon>Bacteria</taxon>
        <taxon>Bacillati</taxon>
        <taxon>Bacillota</taxon>
        <taxon>Clostridia</taxon>
        <taxon>Peptostreptococcales</taxon>
        <taxon>Caminicellaceae</taxon>
        <taxon>Maledivibacter</taxon>
    </lineage>
</organism>
<feature type="domain" description="Serpin" evidence="2">
    <location>
        <begin position="47"/>
        <end position="403"/>
    </location>
</feature>